<dbReference type="GO" id="GO:0016020">
    <property type="term" value="C:membrane"/>
    <property type="evidence" value="ECO:0007669"/>
    <property type="project" value="InterPro"/>
</dbReference>
<evidence type="ECO:0000256" key="1">
    <source>
        <dbReference type="SAM" id="Phobius"/>
    </source>
</evidence>
<dbReference type="Pfam" id="PF13240">
    <property type="entry name" value="Zn_Ribbon_1"/>
    <property type="match status" value="1"/>
</dbReference>
<sequence length="198" mass="22162">MEKYCWKCGKKIDANAQFCTNCGANQNQQATAQQQNYQQSNYMQSQAVAMPYNETRTPGLIASTKLAFKDTFKINKCMGRADYWWSQLGMSLLFWGVNIVVFTLIAVTAGGLGTFDSGSGLDSFGVGMFIWIFSMIIECILIWICSFTATVRRLHDAGYSGWHYCWTIAGAFCFGLLSVVTLVLTCLHSSYPAKWPRP</sequence>
<dbReference type="Pfam" id="PF05656">
    <property type="entry name" value="DUF805"/>
    <property type="match status" value="1"/>
</dbReference>
<organism evidence="3 4">
    <name type="scientific">Candidatus Ligilactobacillus excrementigallinarum</name>
    <dbReference type="NCBI Taxonomy" id="2838641"/>
    <lineage>
        <taxon>Bacteria</taxon>
        <taxon>Bacillati</taxon>
        <taxon>Bacillota</taxon>
        <taxon>Bacilli</taxon>
        <taxon>Lactobacillales</taxon>
        <taxon>Lactobacillaceae</taxon>
        <taxon>Ligilactobacillus</taxon>
    </lineage>
</organism>
<dbReference type="InterPro" id="IPR026870">
    <property type="entry name" value="Zinc_ribbon_dom"/>
</dbReference>
<comment type="caution">
    <text evidence="3">The sequence shown here is derived from an EMBL/GenBank/DDBJ whole genome shotgun (WGS) entry which is preliminary data.</text>
</comment>
<dbReference type="Proteomes" id="UP000823963">
    <property type="component" value="Unassembled WGS sequence"/>
</dbReference>
<evidence type="ECO:0000313" key="4">
    <source>
        <dbReference type="Proteomes" id="UP000823963"/>
    </source>
</evidence>
<feature type="transmembrane region" description="Helical" evidence="1">
    <location>
        <begin position="161"/>
        <end position="187"/>
    </location>
</feature>
<evidence type="ECO:0000313" key="3">
    <source>
        <dbReference type="EMBL" id="HIX01638.1"/>
    </source>
</evidence>
<keyword evidence="1" id="KW-0472">Membrane</keyword>
<dbReference type="AlphaFoldDB" id="A0A9D1UWG3"/>
<feature type="domain" description="Zinc-ribbon" evidence="2">
    <location>
        <begin position="4"/>
        <end position="24"/>
    </location>
</feature>
<keyword evidence="1" id="KW-0812">Transmembrane</keyword>
<keyword evidence="1" id="KW-1133">Transmembrane helix</keyword>
<gene>
    <name evidence="3" type="ORF">H9861_02670</name>
</gene>
<evidence type="ECO:0000259" key="2">
    <source>
        <dbReference type="Pfam" id="PF13240"/>
    </source>
</evidence>
<accession>A0A9D1UWG3</accession>
<feature type="transmembrane region" description="Helical" evidence="1">
    <location>
        <begin position="124"/>
        <end position="149"/>
    </location>
</feature>
<dbReference type="EMBL" id="DXFP01000021">
    <property type="protein sequence ID" value="HIX01638.1"/>
    <property type="molecule type" value="Genomic_DNA"/>
</dbReference>
<feature type="transmembrane region" description="Helical" evidence="1">
    <location>
        <begin position="92"/>
        <end position="112"/>
    </location>
</feature>
<dbReference type="InterPro" id="IPR008523">
    <property type="entry name" value="DUF805"/>
</dbReference>
<protein>
    <submittedName>
        <fullName evidence="3">DUF805 domain-containing protein</fullName>
    </submittedName>
</protein>
<name>A0A9D1UWG3_9LACO</name>
<reference evidence="3" key="2">
    <citation type="submission" date="2021-04" db="EMBL/GenBank/DDBJ databases">
        <authorList>
            <person name="Gilroy R."/>
        </authorList>
    </citation>
    <scope>NUCLEOTIDE SEQUENCE</scope>
    <source>
        <strain evidence="3">6627</strain>
    </source>
</reference>
<reference evidence="3" key="1">
    <citation type="journal article" date="2021" name="PeerJ">
        <title>Extensive microbial diversity within the chicken gut microbiome revealed by metagenomics and culture.</title>
        <authorList>
            <person name="Gilroy R."/>
            <person name="Ravi A."/>
            <person name="Getino M."/>
            <person name="Pursley I."/>
            <person name="Horton D.L."/>
            <person name="Alikhan N.F."/>
            <person name="Baker D."/>
            <person name="Gharbi K."/>
            <person name="Hall N."/>
            <person name="Watson M."/>
            <person name="Adriaenssens E.M."/>
            <person name="Foster-Nyarko E."/>
            <person name="Jarju S."/>
            <person name="Secka A."/>
            <person name="Antonio M."/>
            <person name="Oren A."/>
            <person name="Chaudhuri R.R."/>
            <person name="La Ragione R."/>
            <person name="Hildebrand F."/>
            <person name="Pallen M.J."/>
        </authorList>
    </citation>
    <scope>NUCLEOTIDE SEQUENCE</scope>
    <source>
        <strain evidence="3">6627</strain>
    </source>
</reference>
<proteinExistence type="predicted"/>